<organism evidence="4 5">
    <name type="scientific">Candidatus Intestinimonas pullistercoris</name>
    <dbReference type="NCBI Taxonomy" id="2838623"/>
    <lineage>
        <taxon>Bacteria</taxon>
        <taxon>Bacillati</taxon>
        <taxon>Bacillota</taxon>
        <taxon>Clostridia</taxon>
        <taxon>Eubacteriales</taxon>
        <taxon>Intestinimonas</taxon>
    </lineage>
</organism>
<dbReference type="SUPFAM" id="SSF69593">
    <property type="entry name" value="Glycerol-3-phosphate (1)-acyltransferase"/>
    <property type="match status" value="1"/>
</dbReference>
<dbReference type="PANTHER" id="PTHR10434:SF11">
    <property type="entry name" value="1-ACYL-SN-GLYCEROL-3-PHOSPHATE ACYLTRANSFERASE"/>
    <property type="match status" value="1"/>
</dbReference>
<comment type="caution">
    <text evidence="4">The sequence shown here is derived from an EMBL/GenBank/DDBJ whole genome shotgun (WGS) entry which is preliminary data.</text>
</comment>
<keyword evidence="1" id="KW-0808">Transferase</keyword>
<protein>
    <submittedName>
        <fullName evidence="4">1-acyl-sn-glycerol-3-phosphate acyltransferase</fullName>
    </submittedName>
</protein>
<dbReference type="Proteomes" id="UP000823882">
    <property type="component" value="Unassembled WGS sequence"/>
</dbReference>
<evidence type="ECO:0000256" key="2">
    <source>
        <dbReference type="ARBA" id="ARBA00023315"/>
    </source>
</evidence>
<name>A0A9D2SZW9_9FIRM</name>
<keyword evidence="2 4" id="KW-0012">Acyltransferase</keyword>
<dbReference type="Pfam" id="PF01553">
    <property type="entry name" value="Acyltransferase"/>
    <property type="match status" value="1"/>
</dbReference>
<sequence length="199" mass="22159">MRAFYAVIYAIVFPFFNLVHPNRTIGREHIPEGGVLVCSNHTALSDPVFLAFALQRKNQIRPMAKAELLRIPVLGWILKHIGVFGVERGKSDVGAIKHAMKLLKEGEKVLLFPEGHRVHQGEAGQGEGKNGAAMLAVRCGVPILPVYVPEKKNWFRRTTIVIGEPYHPQVSSRKGTMEEYDAITADLMERIRALGEQAV</sequence>
<evidence type="ECO:0000313" key="5">
    <source>
        <dbReference type="Proteomes" id="UP000823882"/>
    </source>
</evidence>
<evidence type="ECO:0000256" key="1">
    <source>
        <dbReference type="ARBA" id="ARBA00022679"/>
    </source>
</evidence>
<dbReference type="InterPro" id="IPR002123">
    <property type="entry name" value="Plipid/glycerol_acylTrfase"/>
</dbReference>
<dbReference type="GO" id="GO:0006654">
    <property type="term" value="P:phosphatidic acid biosynthetic process"/>
    <property type="evidence" value="ECO:0007669"/>
    <property type="project" value="TreeGrafter"/>
</dbReference>
<dbReference type="SMART" id="SM00563">
    <property type="entry name" value="PlsC"/>
    <property type="match status" value="1"/>
</dbReference>
<evidence type="ECO:0000259" key="3">
    <source>
        <dbReference type="SMART" id="SM00563"/>
    </source>
</evidence>
<gene>
    <name evidence="4" type="ORF">H9701_00365</name>
</gene>
<reference evidence="4" key="2">
    <citation type="submission" date="2021-04" db="EMBL/GenBank/DDBJ databases">
        <authorList>
            <person name="Gilroy R."/>
        </authorList>
    </citation>
    <scope>NUCLEOTIDE SEQUENCE</scope>
    <source>
        <strain evidence="4">CHK186-1790</strain>
    </source>
</reference>
<dbReference type="AlphaFoldDB" id="A0A9D2SZW9"/>
<dbReference type="CDD" id="cd07989">
    <property type="entry name" value="LPLAT_AGPAT-like"/>
    <property type="match status" value="1"/>
</dbReference>
<dbReference type="EMBL" id="DWWJ01000004">
    <property type="protein sequence ID" value="HJC39990.1"/>
    <property type="molecule type" value="Genomic_DNA"/>
</dbReference>
<reference evidence="4" key="1">
    <citation type="journal article" date="2021" name="PeerJ">
        <title>Extensive microbial diversity within the chicken gut microbiome revealed by metagenomics and culture.</title>
        <authorList>
            <person name="Gilroy R."/>
            <person name="Ravi A."/>
            <person name="Getino M."/>
            <person name="Pursley I."/>
            <person name="Horton D.L."/>
            <person name="Alikhan N.F."/>
            <person name="Baker D."/>
            <person name="Gharbi K."/>
            <person name="Hall N."/>
            <person name="Watson M."/>
            <person name="Adriaenssens E.M."/>
            <person name="Foster-Nyarko E."/>
            <person name="Jarju S."/>
            <person name="Secka A."/>
            <person name="Antonio M."/>
            <person name="Oren A."/>
            <person name="Chaudhuri R.R."/>
            <person name="La Ragione R."/>
            <person name="Hildebrand F."/>
            <person name="Pallen M.J."/>
        </authorList>
    </citation>
    <scope>NUCLEOTIDE SEQUENCE</scope>
    <source>
        <strain evidence="4">CHK186-1790</strain>
    </source>
</reference>
<evidence type="ECO:0000313" key="4">
    <source>
        <dbReference type="EMBL" id="HJC39990.1"/>
    </source>
</evidence>
<proteinExistence type="predicted"/>
<dbReference type="GO" id="GO:0003841">
    <property type="term" value="F:1-acylglycerol-3-phosphate O-acyltransferase activity"/>
    <property type="evidence" value="ECO:0007669"/>
    <property type="project" value="TreeGrafter"/>
</dbReference>
<feature type="domain" description="Phospholipid/glycerol acyltransferase" evidence="3">
    <location>
        <begin position="35"/>
        <end position="151"/>
    </location>
</feature>
<accession>A0A9D2SZW9</accession>
<dbReference type="PANTHER" id="PTHR10434">
    <property type="entry name" value="1-ACYL-SN-GLYCEROL-3-PHOSPHATE ACYLTRANSFERASE"/>
    <property type="match status" value="1"/>
</dbReference>